<evidence type="ECO:0000256" key="2">
    <source>
        <dbReference type="ARBA" id="ARBA00022448"/>
    </source>
</evidence>
<dbReference type="SUPFAM" id="SSF161098">
    <property type="entry name" value="MetI-like"/>
    <property type="match status" value="2"/>
</dbReference>
<feature type="transmembrane region" description="Helical" evidence="7">
    <location>
        <begin position="503"/>
        <end position="529"/>
    </location>
</feature>
<comment type="similarity">
    <text evidence="7">Belongs to the binding-protein-dependent transport system permease family.</text>
</comment>
<dbReference type="Proteomes" id="UP001500456">
    <property type="component" value="Unassembled WGS sequence"/>
</dbReference>
<dbReference type="EMBL" id="BAAAZX010000001">
    <property type="protein sequence ID" value="GAA3973297.1"/>
    <property type="molecule type" value="Genomic_DNA"/>
</dbReference>
<feature type="transmembrane region" description="Helical" evidence="7">
    <location>
        <begin position="94"/>
        <end position="116"/>
    </location>
</feature>
<evidence type="ECO:0000256" key="5">
    <source>
        <dbReference type="ARBA" id="ARBA00022989"/>
    </source>
</evidence>
<evidence type="ECO:0000256" key="4">
    <source>
        <dbReference type="ARBA" id="ARBA00022692"/>
    </source>
</evidence>
<keyword evidence="2 7" id="KW-0813">Transport</keyword>
<evidence type="ECO:0000256" key="7">
    <source>
        <dbReference type="RuleBase" id="RU363032"/>
    </source>
</evidence>
<dbReference type="PROSITE" id="PS50928">
    <property type="entry name" value="ABC_TM1"/>
    <property type="match status" value="2"/>
</dbReference>
<dbReference type="CDD" id="cd06261">
    <property type="entry name" value="TM_PBP2"/>
    <property type="match status" value="2"/>
</dbReference>
<name>A0ABP7Q0Z0_9ACTN</name>
<gene>
    <name evidence="9" type="ORF">GCM10022232_00450</name>
</gene>
<feature type="transmembrane region" description="Helical" evidence="7">
    <location>
        <begin position="123"/>
        <end position="141"/>
    </location>
</feature>
<dbReference type="InterPro" id="IPR035906">
    <property type="entry name" value="MetI-like_sf"/>
</dbReference>
<accession>A0ABP7Q0Z0</accession>
<feature type="transmembrane region" description="Helical" evidence="7">
    <location>
        <begin position="147"/>
        <end position="170"/>
    </location>
</feature>
<comment type="caution">
    <text evidence="9">The sequence shown here is derived from an EMBL/GenBank/DDBJ whole genome shotgun (WGS) entry which is preliminary data.</text>
</comment>
<protein>
    <submittedName>
        <fullName evidence="9">ABC transporter permease subunit</fullName>
    </submittedName>
</protein>
<keyword evidence="6 7" id="KW-0472">Membrane</keyword>
<evidence type="ECO:0000256" key="6">
    <source>
        <dbReference type="ARBA" id="ARBA00023136"/>
    </source>
</evidence>
<feature type="transmembrane region" description="Helical" evidence="7">
    <location>
        <begin position="573"/>
        <end position="601"/>
    </location>
</feature>
<feature type="transmembrane region" description="Helical" evidence="7">
    <location>
        <begin position="414"/>
        <end position="430"/>
    </location>
</feature>
<keyword evidence="5 7" id="KW-1133">Transmembrane helix</keyword>
<evidence type="ECO:0000256" key="1">
    <source>
        <dbReference type="ARBA" id="ARBA00004141"/>
    </source>
</evidence>
<feature type="transmembrane region" description="Helical" evidence="7">
    <location>
        <begin position="462"/>
        <end position="483"/>
    </location>
</feature>
<feature type="transmembrane region" description="Helical" evidence="7">
    <location>
        <begin position="613"/>
        <end position="630"/>
    </location>
</feature>
<feature type="domain" description="ABC transmembrane type-1" evidence="8">
    <location>
        <begin position="455"/>
        <end position="634"/>
    </location>
</feature>
<keyword evidence="4 7" id="KW-0812">Transmembrane</keyword>
<feature type="transmembrane region" description="Helical" evidence="7">
    <location>
        <begin position="191"/>
        <end position="217"/>
    </location>
</feature>
<proteinExistence type="inferred from homology"/>
<dbReference type="PANTHER" id="PTHR47737">
    <property type="entry name" value="GLYCINE BETAINE/PROLINE BETAINE TRANSPORT SYSTEM PERMEASE PROTEIN PROW"/>
    <property type="match status" value="1"/>
</dbReference>
<evidence type="ECO:0000256" key="3">
    <source>
        <dbReference type="ARBA" id="ARBA00022475"/>
    </source>
</evidence>
<dbReference type="Gene3D" id="1.10.3720.10">
    <property type="entry name" value="MetI-like"/>
    <property type="match status" value="2"/>
</dbReference>
<keyword evidence="10" id="KW-1185">Reference proteome</keyword>
<dbReference type="InterPro" id="IPR000515">
    <property type="entry name" value="MetI-like"/>
</dbReference>
<feature type="domain" description="ABC transmembrane type-1" evidence="8">
    <location>
        <begin position="143"/>
        <end position="322"/>
    </location>
</feature>
<dbReference type="PANTHER" id="PTHR47737:SF1">
    <property type="entry name" value="GLYCINE BETAINE_PROLINE BETAINE TRANSPORT SYSTEM PERMEASE PROTEIN PROW"/>
    <property type="match status" value="1"/>
</dbReference>
<feature type="transmembrane region" description="Helical" evidence="7">
    <location>
        <begin position="337"/>
        <end position="355"/>
    </location>
</feature>
<evidence type="ECO:0000259" key="8">
    <source>
        <dbReference type="PROSITE" id="PS50928"/>
    </source>
</evidence>
<dbReference type="Pfam" id="PF00528">
    <property type="entry name" value="BPD_transp_1"/>
    <property type="match status" value="2"/>
</dbReference>
<feature type="transmembrane region" description="Helical" evidence="7">
    <location>
        <begin position="295"/>
        <end position="317"/>
    </location>
</feature>
<evidence type="ECO:0000313" key="10">
    <source>
        <dbReference type="Proteomes" id="UP001500456"/>
    </source>
</evidence>
<sequence>MATVTAPAPRIALPGILRHRAVHKLLLLAVAAAILVPLANARWASGSWPSALTVDLTEPLTRTSDWIIDNRDSHPLFLYFFGYVSNAVVLSVRAVYLVLLAAGWAGVTAFAGLVAWRVAGVKLALGTGAAFLACGLLGMWIPTMQTLALMVVAVLASVVVGALLGLAAGLSDRMDRILRPILDTMQVLPAFAYLLPVVLVFGIGVPAAVLATVVYAAPPMARLTSLGLRGADKSVLEAVESLGSTARQRLLTARIPLARKELLLGLNQTIMMALSMAVIASVIGAGGLGDRVYQALASVDVGAALSAGIPIVLLAVVLDRVTGAAGDGTEGSDRAGWAYALLAAVAVAVAGRLLGRLDWPDAWTLNIAEPVNRAVGWMTDHLYSGVPVVGGTAEWAGHFTTWVLDPVRDGLQGLPWWSVLLIVAALAWLIGTWQTALTAVLAMAAIGVLGVWQPSLDTLSQVLAAVAVTLVLGFAIGIAAARSDRVERMLRPVLDVFQTMPQFVYLIPVVALFGVGRAPAVAAAVVYALPAVVRITAQGLRQVDQASLESARSLGATSGQQIRQVQLPLARPALLLAVNQGVVLVLAVVIIGGLVGGGALGYDVVFGLAQGDLATGLVAGAAIVCLGLMLDRVTQPTERRTKKGA</sequence>
<organism evidence="9 10">
    <name type="scientific">Streptomyces plumbiresistens</name>
    <dbReference type="NCBI Taxonomy" id="511811"/>
    <lineage>
        <taxon>Bacteria</taxon>
        <taxon>Bacillati</taxon>
        <taxon>Actinomycetota</taxon>
        <taxon>Actinomycetes</taxon>
        <taxon>Kitasatosporales</taxon>
        <taxon>Streptomycetaceae</taxon>
        <taxon>Streptomyces</taxon>
    </lineage>
</organism>
<feature type="transmembrane region" description="Helical" evidence="7">
    <location>
        <begin position="269"/>
        <end position="288"/>
    </location>
</feature>
<reference evidence="10" key="1">
    <citation type="journal article" date="2019" name="Int. J. Syst. Evol. Microbiol.">
        <title>The Global Catalogue of Microorganisms (GCM) 10K type strain sequencing project: providing services to taxonomists for standard genome sequencing and annotation.</title>
        <authorList>
            <consortium name="The Broad Institute Genomics Platform"/>
            <consortium name="The Broad Institute Genome Sequencing Center for Infectious Disease"/>
            <person name="Wu L."/>
            <person name="Ma J."/>
        </authorList>
    </citation>
    <scope>NUCLEOTIDE SEQUENCE [LARGE SCALE GENOMIC DNA]</scope>
    <source>
        <strain evidence="10">JCM 16924</strain>
    </source>
</reference>
<keyword evidence="3" id="KW-1003">Cell membrane</keyword>
<dbReference type="RefSeq" id="WP_345560215.1">
    <property type="nucleotide sequence ID" value="NZ_BAAAZX010000001.1"/>
</dbReference>
<evidence type="ECO:0000313" key="9">
    <source>
        <dbReference type="EMBL" id="GAA3973297.1"/>
    </source>
</evidence>
<comment type="subcellular location">
    <subcellularLocation>
        <location evidence="7">Cell membrane</location>
        <topology evidence="7">Multi-pass membrane protein</topology>
    </subcellularLocation>
    <subcellularLocation>
        <location evidence="1">Membrane</location>
        <topology evidence="1">Multi-pass membrane protein</topology>
    </subcellularLocation>
</comment>